<feature type="region of interest" description="Disordered" evidence="6">
    <location>
        <begin position="1"/>
        <end position="23"/>
    </location>
</feature>
<evidence type="ECO:0000259" key="7">
    <source>
        <dbReference type="PROSITE" id="PS50908"/>
    </source>
</evidence>
<dbReference type="RefSeq" id="XP_009823158.1">
    <property type="nucleotide sequence ID" value="XM_009824856.1"/>
</dbReference>
<dbReference type="Gene3D" id="3.10.110.10">
    <property type="entry name" value="Ubiquitin Conjugating Enzyme"/>
    <property type="match status" value="1"/>
</dbReference>
<dbReference type="OrthoDB" id="5600252at2759"/>
<dbReference type="SUPFAM" id="SSF54495">
    <property type="entry name" value="UBC-like"/>
    <property type="match status" value="1"/>
</dbReference>
<evidence type="ECO:0000256" key="3">
    <source>
        <dbReference type="ARBA" id="ARBA00022801"/>
    </source>
</evidence>
<dbReference type="InterPro" id="IPR016135">
    <property type="entry name" value="UBQ-conjugating_enzyme/RWD"/>
</dbReference>
<dbReference type="VEuPathDB" id="FungiDB:H257_01587"/>
<dbReference type="InterPro" id="IPR056890">
    <property type="entry name" value="UBA_DHX29-like"/>
</dbReference>
<dbReference type="FunFam" id="3.40.50.300:FF:000284">
    <property type="entry name" value="probable ATP-dependent RNA helicase YTHDC2"/>
    <property type="match status" value="1"/>
</dbReference>
<dbReference type="STRING" id="112090.W4H8D2"/>
<dbReference type="GO" id="GO:0003724">
    <property type="term" value="F:RNA helicase activity"/>
    <property type="evidence" value="ECO:0007669"/>
    <property type="project" value="UniProtKB-EC"/>
</dbReference>
<dbReference type="CDD" id="cd18791">
    <property type="entry name" value="SF2_C_RHA"/>
    <property type="match status" value="1"/>
</dbReference>
<feature type="region of interest" description="Disordered" evidence="6">
    <location>
        <begin position="518"/>
        <end position="555"/>
    </location>
</feature>
<evidence type="ECO:0000256" key="5">
    <source>
        <dbReference type="ARBA" id="ARBA00022840"/>
    </source>
</evidence>
<dbReference type="InterPro" id="IPR027417">
    <property type="entry name" value="P-loop_NTPase"/>
</dbReference>
<dbReference type="SMART" id="SM00847">
    <property type="entry name" value="HA2"/>
    <property type="match status" value="1"/>
</dbReference>
<proteinExistence type="predicted"/>
<dbReference type="InterPro" id="IPR001650">
    <property type="entry name" value="Helicase_C-like"/>
</dbReference>
<dbReference type="SMART" id="SM00490">
    <property type="entry name" value="HELICc"/>
    <property type="match status" value="1"/>
</dbReference>
<sequence length="1337" mass="148663">MSAPPPRKPRGHRQKGAGTVATSVGEQIRQGVLCKEWQRTPMQLLQEYCRSVKRQPAHYHNAQSDSEHTFRVRCVLSDAKSKDKDLIFCPTQSVDTTLDDAKHCAALLALLHLEPSRPHERKLPDPYREMWLVLQEEQKQPAFKPFKKSAAAAPDASSSSDGDAAHGKVVVLTSDRAFASKAEYTQSKLSEREDRNRRQRSRENRDRANIPVQVFMSQKARDLVESVLADVDNSLDRVGHDDPIRLAQVSATLTAMGFQPMHIQAVVDRCPDLTDDTSVLDWLCLNVPEDELPKGFNPNGTQLEVVGYGVVAKAAKALEASAAYDPALHDAVIDQLTACGYSRGDCLRALELANAALPNAHILDVEHEIKLELSRQLRRALSVREPDSAGGRSVEELEEALDEELMVMESIYDDKCTKTVLSNLNVRQISMLLLDDTLELVFYLPPESQYPYEVPHLFLRAIAIDGVNLLAVTGQLLDLASKLYGEPMMYELSSAVQGLVHQPKLAKPVELFREDPVATSAQQKAPKNAPNAKKSKAKPRQFNRTPHQGDPRAMNKQLYDKFQQKLGNDKYIQMQQTRAKLPAYQERETIVSLLETNQVVLISGATGCGKTTQVPQFLLDHFIPKQQTCNIICTQPRRLAAIGVATRVAHERTESIGESVGYSIRMETRRSPETRLLFCTTGVLLRRLLQDPVLEGVSHIIVDEVHERNVDTDFLLSILRDVLRQRTDLRLLLMSATMNTSLFVDYFGTGTPVLSIPGFTYPVTCHYLKHVLDVTGTTDKVSDDAINYRLVVSLVEYLVDTGDNGGAGEGAMLIFMPGVQEIKSTIRELQQSKVASALVAYPLHGALPGHEQSRVFDGAPKGKTKVIVSTNVAETSITIDDIVVVIDAGKAKEMAYDAINRRSILAEQWVSQAAADQRKGRAGRVRPGVCYRLFSTKQFHKMAPQPTPEIHRVSLEPLCLQIQALELGPIDTFLANAIEPPSPDAVQSAIDGLIEMGALVRDNSNVQVQLTPLGAHLARLPMDARMAKVVVFGCILRCVDPVVTIAAALSSKSPFVSAPDDRSKGDALKKQWSDQVPTSDHFLLWTVVKTFSALSKSLRRSYCKDNCLSYETLATIVDLRHQYLEHCQMLGFYDPSNAARFNQHSANPKVIKAALTAGLYGNVLQVVYPEQKYYESANGVLAAAHDAKAIRFFIRKLDKTTERVFIHPSSVNFTRSQFESPWLVYNELVQTSKIFVRESTMVAPYALLLFGGELTVQHEKVLLFRWQPWTTCRYIQGLLHVDGWIKFHAVARIGVLVKALRHQLDHLLAVKVTDPSVDLSSSHLIDAICDLLITEGV</sequence>
<dbReference type="InterPro" id="IPR011545">
    <property type="entry name" value="DEAD/DEAH_box_helicase_dom"/>
</dbReference>
<reference evidence="10" key="1">
    <citation type="submission" date="2013-12" db="EMBL/GenBank/DDBJ databases">
        <title>The Genome Sequence of Aphanomyces astaci APO3.</title>
        <authorList>
            <consortium name="The Broad Institute Genomics Platform"/>
            <person name="Russ C."/>
            <person name="Tyler B."/>
            <person name="van West P."/>
            <person name="Dieguez-Uribeondo J."/>
            <person name="Young S.K."/>
            <person name="Zeng Q."/>
            <person name="Gargeya S."/>
            <person name="Fitzgerald M."/>
            <person name="Abouelleil A."/>
            <person name="Alvarado L."/>
            <person name="Chapman S.B."/>
            <person name="Gainer-Dewar J."/>
            <person name="Goldberg J."/>
            <person name="Griggs A."/>
            <person name="Gujja S."/>
            <person name="Hansen M."/>
            <person name="Howarth C."/>
            <person name="Imamovic A."/>
            <person name="Ireland A."/>
            <person name="Larimer J."/>
            <person name="McCowan C."/>
            <person name="Murphy C."/>
            <person name="Pearson M."/>
            <person name="Poon T.W."/>
            <person name="Priest M."/>
            <person name="Roberts A."/>
            <person name="Saif S."/>
            <person name="Shea T."/>
            <person name="Sykes S."/>
            <person name="Wortman J."/>
            <person name="Nusbaum C."/>
            <person name="Birren B."/>
        </authorList>
    </citation>
    <scope>NUCLEOTIDE SEQUENCE [LARGE SCALE GENOMIC DNA]</scope>
    <source>
        <strain evidence="10">APO3</strain>
    </source>
</reference>
<dbReference type="Gene3D" id="3.40.50.300">
    <property type="entry name" value="P-loop containing nucleotide triphosphate hydrolases"/>
    <property type="match status" value="2"/>
</dbReference>
<accession>W4H8D2</accession>
<dbReference type="Pfam" id="PF24899">
    <property type="entry name" value="UBA_DHX29"/>
    <property type="match status" value="1"/>
</dbReference>
<dbReference type="Pfam" id="PF26026">
    <property type="entry name" value="RNA_hel_CTD"/>
    <property type="match status" value="1"/>
</dbReference>
<dbReference type="PANTHER" id="PTHR18934:SF237">
    <property type="entry name" value="ATP-DEPENDENT DNA_RNA HELICASE DHX36"/>
    <property type="match status" value="1"/>
</dbReference>
<dbReference type="EMBL" id="KI913115">
    <property type="protein sequence ID" value="ETV88295.1"/>
    <property type="molecule type" value="Genomic_DNA"/>
</dbReference>
<dbReference type="CDD" id="cd11605">
    <property type="entry name" value="RWD_DRWD_ELF-like"/>
    <property type="match status" value="1"/>
</dbReference>
<dbReference type="Pfam" id="PF00270">
    <property type="entry name" value="DEAD"/>
    <property type="match status" value="1"/>
</dbReference>
<dbReference type="PROSITE" id="PS51194">
    <property type="entry name" value="HELICASE_CTER"/>
    <property type="match status" value="1"/>
</dbReference>
<keyword evidence="4" id="KW-0347">Helicase</keyword>
<feature type="domain" description="Helicase ATP-binding" evidence="8">
    <location>
        <begin position="591"/>
        <end position="756"/>
    </location>
</feature>
<keyword evidence="2" id="KW-0547">Nucleotide-binding</keyword>
<dbReference type="Pfam" id="PF05773">
    <property type="entry name" value="RWD"/>
    <property type="match status" value="1"/>
</dbReference>
<feature type="region of interest" description="Disordered" evidence="6">
    <location>
        <begin position="183"/>
        <end position="209"/>
    </location>
</feature>
<dbReference type="InterPro" id="IPR002464">
    <property type="entry name" value="DNA/RNA_helicase_DEAH_CS"/>
</dbReference>
<dbReference type="CDD" id="cd17917">
    <property type="entry name" value="DEXHc_RHA-like"/>
    <property type="match status" value="1"/>
</dbReference>
<dbReference type="InterPro" id="IPR056328">
    <property type="entry name" value="DSRM_DHX29"/>
</dbReference>
<evidence type="ECO:0000256" key="2">
    <source>
        <dbReference type="ARBA" id="ARBA00022741"/>
    </source>
</evidence>
<dbReference type="SMART" id="SM00487">
    <property type="entry name" value="DEXDc"/>
    <property type="match status" value="1"/>
</dbReference>
<feature type="region of interest" description="Disordered" evidence="6">
    <location>
        <begin position="144"/>
        <end position="165"/>
    </location>
</feature>
<evidence type="ECO:0000313" key="10">
    <source>
        <dbReference type="EMBL" id="ETV88295.1"/>
    </source>
</evidence>
<name>W4H8D2_APHAT</name>
<keyword evidence="3" id="KW-0378">Hydrolase</keyword>
<dbReference type="GO" id="GO:0003723">
    <property type="term" value="F:RNA binding"/>
    <property type="evidence" value="ECO:0007669"/>
    <property type="project" value="TreeGrafter"/>
</dbReference>
<dbReference type="FunFam" id="1.20.120.1080:FF:000002">
    <property type="entry name" value="Putative ATP-dependent RNA helicase DHX36"/>
    <property type="match status" value="1"/>
</dbReference>
<dbReference type="Pfam" id="PF00271">
    <property type="entry name" value="Helicase_C"/>
    <property type="match status" value="1"/>
</dbReference>
<dbReference type="PROSITE" id="PS50908">
    <property type="entry name" value="RWD"/>
    <property type="match status" value="1"/>
</dbReference>
<evidence type="ECO:0000256" key="6">
    <source>
        <dbReference type="SAM" id="MobiDB-lite"/>
    </source>
</evidence>
<dbReference type="Pfam" id="PF24385">
    <property type="entry name" value="DSRM_DHX29"/>
    <property type="match status" value="1"/>
</dbReference>
<dbReference type="SUPFAM" id="SSF52540">
    <property type="entry name" value="P-loop containing nucleoside triphosphate hydrolases"/>
    <property type="match status" value="1"/>
</dbReference>
<dbReference type="GeneID" id="20803583"/>
<dbReference type="Gene3D" id="1.20.120.1080">
    <property type="match status" value="1"/>
</dbReference>
<feature type="domain" description="RWD" evidence="7">
    <location>
        <begin position="403"/>
        <end position="503"/>
    </location>
</feature>
<dbReference type="GO" id="GO:0005634">
    <property type="term" value="C:nucleus"/>
    <property type="evidence" value="ECO:0007669"/>
    <property type="project" value="TreeGrafter"/>
</dbReference>
<evidence type="ECO:0000256" key="4">
    <source>
        <dbReference type="ARBA" id="ARBA00022806"/>
    </source>
</evidence>
<dbReference type="Gene3D" id="3.30.160.20">
    <property type="match status" value="1"/>
</dbReference>
<dbReference type="InterPro" id="IPR007502">
    <property type="entry name" value="Helicase-assoc_dom"/>
</dbReference>
<feature type="domain" description="Helicase C-terminal" evidence="9">
    <location>
        <begin position="793"/>
        <end position="966"/>
    </location>
</feature>
<dbReference type="EC" id="3.6.4.13" evidence="1"/>
<dbReference type="PROSITE" id="PS51192">
    <property type="entry name" value="HELICASE_ATP_BIND_1"/>
    <property type="match status" value="1"/>
</dbReference>
<evidence type="ECO:0000256" key="1">
    <source>
        <dbReference type="ARBA" id="ARBA00012552"/>
    </source>
</evidence>
<feature type="compositionally biased region" description="Low complexity" evidence="6">
    <location>
        <begin position="521"/>
        <end position="532"/>
    </location>
</feature>
<dbReference type="GO" id="GO:0005524">
    <property type="term" value="F:ATP binding"/>
    <property type="evidence" value="ECO:0007669"/>
    <property type="project" value="UniProtKB-KW"/>
</dbReference>
<dbReference type="SMART" id="SM00591">
    <property type="entry name" value="RWD"/>
    <property type="match status" value="1"/>
</dbReference>
<dbReference type="InterPro" id="IPR006575">
    <property type="entry name" value="RWD_dom"/>
</dbReference>
<feature type="compositionally biased region" description="Basic and acidic residues" evidence="6">
    <location>
        <begin position="189"/>
        <end position="208"/>
    </location>
</feature>
<dbReference type="SUPFAM" id="SSF54768">
    <property type="entry name" value="dsRNA-binding domain-like"/>
    <property type="match status" value="1"/>
</dbReference>
<protein>
    <recommendedName>
        <fullName evidence="1">RNA helicase</fullName>
        <ecNumber evidence="1">3.6.4.13</ecNumber>
    </recommendedName>
</protein>
<evidence type="ECO:0000259" key="8">
    <source>
        <dbReference type="PROSITE" id="PS51192"/>
    </source>
</evidence>
<gene>
    <name evidence="10" type="ORF">H257_01587</name>
</gene>
<dbReference type="PANTHER" id="PTHR18934">
    <property type="entry name" value="ATP-DEPENDENT RNA HELICASE"/>
    <property type="match status" value="1"/>
</dbReference>
<dbReference type="InterPro" id="IPR014001">
    <property type="entry name" value="Helicase_ATP-bd"/>
</dbReference>
<dbReference type="Pfam" id="PF07717">
    <property type="entry name" value="OB_NTP_bind"/>
    <property type="match status" value="1"/>
</dbReference>
<dbReference type="InterPro" id="IPR011709">
    <property type="entry name" value="DEAD-box_helicase_OB_fold"/>
</dbReference>
<keyword evidence="5" id="KW-0067">ATP-binding</keyword>
<evidence type="ECO:0000259" key="9">
    <source>
        <dbReference type="PROSITE" id="PS51194"/>
    </source>
</evidence>
<dbReference type="Pfam" id="PF21010">
    <property type="entry name" value="HA2_C"/>
    <property type="match status" value="1"/>
</dbReference>
<dbReference type="InterPro" id="IPR059023">
    <property type="entry name" value="RNA_hel_CTD"/>
</dbReference>
<dbReference type="PROSITE" id="PS00690">
    <property type="entry name" value="DEAH_ATP_HELICASE"/>
    <property type="match status" value="1"/>
</dbReference>
<feature type="compositionally biased region" description="Low complexity" evidence="6">
    <location>
        <begin position="144"/>
        <end position="162"/>
    </location>
</feature>
<organism evidence="10">
    <name type="scientific">Aphanomyces astaci</name>
    <name type="common">Crayfish plague agent</name>
    <dbReference type="NCBI Taxonomy" id="112090"/>
    <lineage>
        <taxon>Eukaryota</taxon>
        <taxon>Sar</taxon>
        <taxon>Stramenopiles</taxon>
        <taxon>Oomycota</taxon>
        <taxon>Saprolegniomycetes</taxon>
        <taxon>Saprolegniales</taxon>
        <taxon>Verrucalvaceae</taxon>
        <taxon>Aphanomyces</taxon>
    </lineage>
</organism>
<dbReference type="GO" id="GO:0016787">
    <property type="term" value="F:hydrolase activity"/>
    <property type="evidence" value="ECO:0007669"/>
    <property type="project" value="UniProtKB-KW"/>
</dbReference>